<dbReference type="Proteomes" id="UP000323506">
    <property type="component" value="Chromosome A10"/>
</dbReference>
<feature type="region of interest" description="Disordered" evidence="1">
    <location>
        <begin position="55"/>
        <end position="96"/>
    </location>
</feature>
<dbReference type="EMBL" id="CM017697">
    <property type="protein sequence ID" value="TYG97184.1"/>
    <property type="molecule type" value="Genomic_DNA"/>
</dbReference>
<keyword evidence="3" id="KW-1185">Reference proteome</keyword>
<organism evidence="2 3">
    <name type="scientific">Gossypium darwinii</name>
    <name type="common">Darwin's cotton</name>
    <name type="synonym">Gossypium barbadense var. darwinii</name>
    <dbReference type="NCBI Taxonomy" id="34276"/>
    <lineage>
        <taxon>Eukaryota</taxon>
        <taxon>Viridiplantae</taxon>
        <taxon>Streptophyta</taxon>
        <taxon>Embryophyta</taxon>
        <taxon>Tracheophyta</taxon>
        <taxon>Spermatophyta</taxon>
        <taxon>Magnoliopsida</taxon>
        <taxon>eudicotyledons</taxon>
        <taxon>Gunneridae</taxon>
        <taxon>Pentapetalae</taxon>
        <taxon>rosids</taxon>
        <taxon>malvids</taxon>
        <taxon>Malvales</taxon>
        <taxon>Malvaceae</taxon>
        <taxon>Malvoideae</taxon>
        <taxon>Gossypium</taxon>
    </lineage>
</organism>
<gene>
    <name evidence="2" type="ORF">ES288_A10G017800v1</name>
</gene>
<evidence type="ECO:0000256" key="1">
    <source>
        <dbReference type="SAM" id="MobiDB-lite"/>
    </source>
</evidence>
<dbReference type="PANTHER" id="PTHR34064">
    <property type="entry name" value="OS04G0672300 PROTEIN"/>
    <property type="match status" value="1"/>
</dbReference>
<accession>A0A5D2EU03</accession>
<feature type="region of interest" description="Disordered" evidence="1">
    <location>
        <begin position="1"/>
        <end position="41"/>
    </location>
</feature>
<proteinExistence type="predicted"/>
<reference evidence="2 3" key="1">
    <citation type="submission" date="2019-06" db="EMBL/GenBank/DDBJ databases">
        <title>WGS assembly of Gossypium darwinii.</title>
        <authorList>
            <person name="Chen Z.J."/>
            <person name="Sreedasyam A."/>
            <person name="Ando A."/>
            <person name="Song Q."/>
            <person name="De L."/>
            <person name="Hulse-Kemp A."/>
            <person name="Ding M."/>
            <person name="Ye W."/>
            <person name="Kirkbride R."/>
            <person name="Jenkins J."/>
            <person name="Plott C."/>
            <person name="Lovell J."/>
            <person name="Lin Y.-M."/>
            <person name="Vaughn R."/>
            <person name="Liu B."/>
            <person name="Li W."/>
            <person name="Simpson S."/>
            <person name="Scheffler B."/>
            <person name="Saski C."/>
            <person name="Grover C."/>
            <person name="Hu G."/>
            <person name="Conover J."/>
            <person name="Carlson J."/>
            <person name="Shu S."/>
            <person name="Boston L."/>
            <person name="Williams M."/>
            <person name="Peterson D."/>
            <person name="Mcgee K."/>
            <person name="Jones D."/>
            <person name="Wendel J."/>
            <person name="Stelly D."/>
            <person name="Grimwood J."/>
            <person name="Schmutz J."/>
        </authorList>
    </citation>
    <scope>NUCLEOTIDE SEQUENCE [LARGE SCALE GENOMIC DNA]</scope>
    <source>
        <strain evidence="2">1808015.09</strain>
    </source>
</reference>
<dbReference type="AlphaFoldDB" id="A0A5D2EU03"/>
<feature type="compositionally biased region" description="Polar residues" evidence="1">
    <location>
        <begin position="55"/>
        <end position="70"/>
    </location>
</feature>
<evidence type="ECO:0000313" key="2">
    <source>
        <dbReference type="EMBL" id="TYG97184.1"/>
    </source>
</evidence>
<evidence type="ECO:0000313" key="3">
    <source>
        <dbReference type="Proteomes" id="UP000323506"/>
    </source>
</evidence>
<sequence>MAMTENPKLDFVSSYDGGGSEERISTQKNSGSDHINGDNKPDSFVIDIESFSHGGSNIKETIPNSRITRSLSRKGSQRGDRDSFVSNSSSSSGGLPEKLMVVAEEFTDHLSNPQVHHQLISMTSGNSITAATESRSNLRRNSIKRSPLLDPKRILMFFATLACVQDPQASFDHSLKTSSIQMSACLQVTSITLKTLAFHRQFPLSNSYNPIKSSIKGLYRQELINTNVCSSRGFLTRTIQSNHPYVCRSLVLFWPIKRTSIPSLGSSMGTILLIYFTLTISRTNADENALD</sequence>
<dbReference type="PANTHER" id="PTHR34064:SF4">
    <property type="entry name" value="PROTEIN, PUTATIVE-RELATED"/>
    <property type="match status" value="1"/>
</dbReference>
<protein>
    <submittedName>
        <fullName evidence="2">Uncharacterized protein</fullName>
    </submittedName>
</protein>
<name>A0A5D2EU03_GOSDA</name>